<gene>
    <name evidence="3" type="ORF">WJX73_003439</name>
</gene>
<comment type="caution">
    <text evidence="3">The sequence shown here is derived from an EMBL/GenBank/DDBJ whole genome shotgun (WGS) entry which is preliminary data.</text>
</comment>
<dbReference type="Pfam" id="PF09325">
    <property type="entry name" value="Vps5"/>
    <property type="match status" value="1"/>
</dbReference>
<keyword evidence="4" id="KW-1185">Reference proteome</keyword>
<proteinExistence type="predicted"/>
<dbReference type="InterPro" id="IPR027267">
    <property type="entry name" value="AH/BAR_dom_sf"/>
</dbReference>
<dbReference type="SUPFAM" id="SSF64268">
    <property type="entry name" value="PX domain"/>
    <property type="match status" value="1"/>
</dbReference>
<dbReference type="GO" id="GO:0035091">
    <property type="term" value="F:phosphatidylinositol binding"/>
    <property type="evidence" value="ECO:0007669"/>
    <property type="project" value="InterPro"/>
</dbReference>
<dbReference type="InterPro" id="IPR036871">
    <property type="entry name" value="PX_dom_sf"/>
</dbReference>
<dbReference type="Pfam" id="PF00787">
    <property type="entry name" value="PX"/>
    <property type="match status" value="1"/>
</dbReference>
<dbReference type="SMART" id="SM00312">
    <property type="entry name" value="PX"/>
    <property type="match status" value="1"/>
</dbReference>
<dbReference type="Gene3D" id="3.30.1520.10">
    <property type="entry name" value="Phox-like domain"/>
    <property type="match status" value="1"/>
</dbReference>
<evidence type="ECO:0000256" key="1">
    <source>
        <dbReference type="SAM" id="MobiDB-lite"/>
    </source>
</evidence>
<dbReference type="Proteomes" id="UP001465755">
    <property type="component" value="Unassembled WGS sequence"/>
</dbReference>
<dbReference type="GO" id="GO:0005768">
    <property type="term" value="C:endosome"/>
    <property type="evidence" value="ECO:0007669"/>
    <property type="project" value="UniProtKB-ARBA"/>
</dbReference>
<sequence>MSQAYPLQEPDAHLQEPSDAGDSRSAPQENPPPAYDSLVLSNEKASAPALSRFDITVKDPVKQGDSVGAYVSYKVCTQTGSSQYQSQQSEVIRRFRDFAWLRDRLAEQNRGVILPPLPEKNVVQKYQMTNEFIEQRRRALAVFINRVAAHPGLQASTALQSFLEASEEDFALDVSRQAQQEGGGAKKKLASTLQLFRDLGASTASLVTGRSLEEEEDPEYLKVQEYMVALESHLGEVQRQAQRLLKHQTGYGAALAEFGAAMATMGQAEQPRLASAFSVMGDKAAAAASSSQKQAEELGCSLDAPLREGAKAVKEVQAVMSDRAAALAAVQQARGDVDTRRAKLTKLRVIAGIKEEKVAEAERDLLEATMRVESAKKAGLALLEVTWSLTIMSINIIDPLDW</sequence>
<dbReference type="CDD" id="cd06859">
    <property type="entry name" value="PX_SNX1_2_like"/>
    <property type="match status" value="1"/>
</dbReference>
<protein>
    <recommendedName>
        <fullName evidence="2">PX domain-containing protein</fullName>
    </recommendedName>
</protein>
<reference evidence="3 4" key="1">
    <citation type="journal article" date="2024" name="Nat. Commun.">
        <title>Phylogenomics reveals the evolutionary origins of lichenization in chlorophyte algae.</title>
        <authorList>
            <person name="Puginier C."/>
            <person name="Libourel C."/>
            <person name="Otte J."/>
            <person name="Skaloud P."/>
            <person name="Haon M."/>
            <person name="Grisel S."/>
            <person name="Petersen M."/>
            <person name="Berrin J.G."/>
            <person name="Delaux P.M."/>
            <person name="Dal Grande F."/>
            <person name="Keller J."/>
        </authorList>
    </citation>
    <scope>NUCLEOTIDE SEQUENCE [LARGE SCALE GENOMIC DNA]</scope>
    <source>
        <strain evidence="3 4">SAG 2036</strain>
    </source>
</reference>
<organism evidence="3 4">
    <name type="scientific">Symbiochloris irregularis</name>
    <dbReference type="NCBI Taxonomy" id="706552"/>
    <lineage>
        <taxon>Eukaryota</taxon>
        <taxon>Viridiplantae</taxon>
        <taxon>Chlorophyta</taxon>
        <taxon>core chlorophytes</taxon>
        <taxon>Trebouxiophyceae</taxon>
        <taxon>Trebouxiales</taxon>
        <taxon>Trebouxiaceae</taxon>
        <taxon>Symbiochloris</taxon>
    </lineage>
</organism>
<dbReference type="Gene3D" id="1.20.1270.60">
    <property type="entry name" value="Arfaptin homology (AH) domain/BAR domain"/>
    <property type="match status" value="1"/>
</dbReference>
<feature type="domain" description="PX" evidence="2">
    <location>
        <begin position="51"/>
        <end position="170"/>
    </location>
</feature>
<evidence type="ECO:0000313" key="4">
    <source>
        <dbReference type="Proteomes" id="UP001465755"/>
    </source>
</evidence>
<dbReference type="AlphaFoldDB" id="A0AAW1PP26"/>
<feature type="region of interest" description="Disordered" evidence="1">
    <location>
        <begin position="1"/>
        <end position="37"/>
    </location>
</feature>
<dbReference type="SUPFAM" id="SSF103657">
    <property type="entry name" value="BAR/IMD domain-like"/>
    <property type="match status" value="1"/>
</dbReference>
<evidence type="ECO:0000259" key="2">
    <source>
        <dbReference type="PROSITE" id="PS50195"/>
    </source>
</evidence>
<dbReference type="EMBL" id="JALJOQ010000016">
    <property type="protein sequence ID" value="KAK9809757.1"/>
    <property type="molecule type" value="Genomic_DNA"/>
</dbReference>
<dbReference type="InterPro" id="IPR001683">
    <property type="entry name" value="PX_dom"/>
</dbReference>
<evidence type="ECO:0000313" key="3">
    <source>
        <dbReference type="EMBL" id="KAK9809757.1"/>
    </source>
</evidence>
<dbReference type="PANTHER" id="PTHR10555">
    <property type="entry name" value="SORTING NEXIN"/>
    <property type="match status" value="1"/>
</dbReference>
<name>A0AAW1PP26_9CHLO</name>
<dbReference type="InterPro" id="IPR015404">
    <property type="entry name" value="Vps5_C"/>
</dbReference>
<dbReference type="PANTHER" id="PTHR10555:SF170">
    <property type="entry name" value="FI18122P1"/>
    <property type="match status" value="1"/>
</dbReference>
<dbReference type="PROSITE" id="PS50195">
    <property type="entry name" value="PX"/>
    <property type="match status" value="1"/>
</dbReference>
<accession>A0AAW1PP26</accession>